<dbReference type="SUPFAM" id="SSF53901">
    <property type="entry name" value="Thiolase-like"/>
    <property type="match status" value="2"/>
</dbReference>
<dbReference type="InterPro" id="IPR013747">
    <property type="entry name" value="ACP_syn_III_C"/>
</dbReference>
<feature type="domain" description="FAE" evidence="8">
    <location>
        <begin position="56"/>
        <end position="338"/>
    </location>
</feature>
<gene>
    <name evidence="10" type="ORF">KIW84_013462</name>
</gene>
<comment type="catalytic activity">
    <reaction evidence="5">
        <text>a very-long-chain acyl-CoA + malonyl-CoA + H(+) = a very-long-chain 3-oxoacyl-CoA + CO2 + CoA</text>
        <dbReference type="Rhea" id="RHEA:32727"/>
        <dbReference type="ChEBI" id="CHEBI:15378"/>
        <dbReference type="ChEBI" id="CHEBI:16526"/>
        <dbReference type="ChEBI" id="CHEBI:57287"/>
        <dbReference type="ChEBI" id="CHEBI:57384"/>
        <dbReference type="ChEBI" id="CHEBI:90725"/>
        <dbReference type="ChEBI" id="CHEBI:90736"/>
        <dbReference type="EC" id="2.3.1.199"/>
    </reaction>
</comment>
<comment type="caution">
    <text evidence="10">The sequence shown here is derived from an EMBL/GenBank/DDBJ whole genome shotgun (WGS) entry which is preliminary data.</text>
</comment>
<dbReference type="Gene3D" id="3.40.47.10">
    <property type="match status" value="1"/>
</dbReference>
<dbReference type="GO" id="GO:0009922">
    <property type="term" value="F:fatty acid elongase activity"/>
    <property type="evidence" value="ECO:0007669"/>
    <property type="project" value="UniProtKB-EC"/>
</dbReference>
<dbReference type="GO" id="GO:0016020">
    <property type="term" value="C:membrane"/>
    <property type="evidence" value="ECO:0007669"/>
    <property type="project" value="InterPro"/>
</dbReference>
<feature type="transmembrane region" description="Helical" evidence="7">
    <location>
        <begin position="36"/>
        <end position="55"/>
    </location>
</feature>
<feature type="transmembrane region" description="Helical" evidence="7">
    <location>
        <begin position="7"/>
        <end position="30"/>
    </location>
</feature>
<keyword evidence="7" id="KW-0472">Membrane</keyword>
<comment type="pathway">
    <text evidence="1 6">Lipid metabolism; fatty acid biosynthesis.</text>
</comment>
<dbReference type="GO" id="GO:0006633">
    <property type="term" value="P:fatty acid biosynthetic process"/>
    <property type="evidence" value="ECO:0007669"/>
    <property type="project" value="InterPro"/>
</dbReference>
<dbReference type="Proteomes" id="UP001058974">
    <property type="component" value="Chromosome 1"/>
</dbReference>
<evidence type="ECO:0000256" key="3">
    <source>
        <dbReference type="ARBA" id="ARBA00022679"/>
    </source>
</evidence>
<evidence type="ECO:0000259" key="9">
    <source>
        <dbReference type="Pfam" id="PF08541"/>
    </source>
</evidence>
<accession>A0A9D5GY53</accession>
<evidence type="ECO:0000313" key="10">
    <source>
        <dbReference type="EMBL" id="KAI5445217.1"/>
    </source>
</evidence>
<sequence>MSMSSMLLFFLAQSKSFFLSIITVFLNIQISFKSNYIFSPFLWCCLIASISTFYLKKCSKKVYLVDFACYKPLPSCICAKEMFIEKSKLVGSFRDESINFQSKILDRSGFGDKTYVPEDSLRIPPRICTSEARRETESVIFGVVDELLLKTKMKVEDIDILITNCCIFNPSPSLSTVVVNHYKLEDQVLCYNLSGMGCSAGLVAVDLAKQLLMVHQNSYALVVSTEILNSGWYSGNNRSMLVTNCLFRVGGAAILLSNISSDSRRSKYDLKHTGSQDNCYNSVLQKEDETDKIRGIALSNDLMSSAGLALKENITTLGKYVLPLLEQLKFATSFVVKKYINKNMKVYTPDFKLCFEHFCIHTGGKAVQDEMQKVLGLSDWQIEPSRMTLYRFGNTSSSSVWYALAYCEAKGRIRKGDRIWQVAFGSGFKCNTTVWCALRNVDPIKDINPWSDEVHEFPVDD</sequence>
<dbReference type="OrthoDB" id="1356170at2759"/>
<keyword evidence="7" id="KW-1133">Transmembrane helix</keyword>
<dbReference type="EC" id="2.3.1.-" evidence="6"/>
<evidence type="ECO:0000256" key="7">
    <source>
        <dbReference type="SAM" id="Phobius"/>
    </source>
</evidence>
<keyword evidence="11" id="KW-1185">Reference proteome</keyword>
<name>A0A9D5GY53_PEA</name>
<keyword evidence="7" id="KW-0812">Transmembrane</keyword>
<feature type="domain" description="Beta-ketoacyl-[acyl-carrier-protein] synthase III C-terminal" evidence="9">
    <location>
        <begin position="357"/>
        <end position="435"/>
    </location>
</feature>
<evidence type="ECO:0000313" key="11">
    <source>
        <dbReference type="Proteomes" id="UP001058974"/>
    </source>
</evidence>
<evidence type="ECO:0000256" key="4">
    <source>
        <dbReference type="ARBA" id="ARBA00023315"/>
    </source>
</evidence>
<keyword evidence="3 6" id="KW-0808">Transferase</keyword>
<dbReference type="InterPro" id="IPR013601">
    <property type="entry name" value="FAE1_typ3_polyketide_synth"/>
</dbReference>
<evidence type="ECO:0000256" key="2">
    <source>
        <dbReference type="ARBA" id="ARBA00005531"/>
    </source>
</evidence>
<organism evidence="10 11">
    <name type="scientific">Pisum sativum</name>
    <name type="common">Garden pea</name>
    <name type="synonym">Lathyrus oleraceus</name>
    <dbReference type="NCBI Taxonomy" id="3888"/>
    <lineage>
        <taxon>Eukaryota</taxon>
        <taxon>Viridiplantae</taxon>
        <taxon>Streptophyta</taxon>
        <taxon>Embryophyta</taxon>
        <taxon>Tracheophyta</taxon>
        <taxon>Spermatophyta</taxon>
        <taxon>Magnoliopsida</taxon>
        <taxon>eudicotyledons</taxon>
        <taxon>Gunneridae</taxon>
        <taxon>Pentapetalae</taxon>
        <taxon>rosids</taxon>
        <taxon>fabids</taxon>
        <taxon>Fabales</taxon>
        <taxon>Fabaceae</taxon>
        <taxon>Papilionoideae</taxon>
        <taxon>50 kb inversion clade</taxon>
        <taxon>NPAAA clade</taxon>
        <taxon>Hologalegina</taxon>
        <taxon>IRL clade</taxon>
        <taxon>Fabeae</taxon>
        <taxon>Lathyrus</taxon>
    </lineage>
</organism>
<dbReference type="InterPro" id="IPR016039">
    <property type="entry name" value="Thiolase-like"/>
</dbReference>
<evidence type="ECO:0000256" key="1">
    <source>
        <dbReference type="ARBA" id="ARBA00005194"/>
    </source>
</evidence>
<dbReference type="Pfam" id="PF08392">
    <property type="entry name" value="FAE1_CUT1_RppA"/>
    <property type="match status" value="1"/>
</dbReference>
<dbReference type="PANTHER" id="PTHR31561">
    <property type="entry name" value="3-KETOACYL-COA SYNTHASE"/>
    <property type="match status" value="1"/>
</dbReference>
<dbReference type="EMBL" id="JAMSHJ010000001">
    <property type="protein sequence ID" value="KAI5445217.1"/>
    <property type="molecule type" value="Genomic_DNA"/>
</dbReference>
<dbReference type="InterPro" id="IPR012392">
    <property type="entry name" value="3-ktacl-CoA_syn"/>
</dbReference>
<dbReference type="Pfam" id="PF08541">
    <property type="entry name" value="ACP_syn_III_C"/>
    <property type="match status" value="1"/>
</dbReference>
<evidence type="ECO:0000259" key="8">
    <source>
        <dbReference type="Pfam" id="PF08392"/>
    </source>
</evidence>
<evidence type="ECO:0000256" key="5">
    <source>
        <dbReference type="ARBA" id="ARBA00047375"/>
    </source>
</evidence>
<protein>
    <recommendedName>
        <fullName evidence="6">3-ketoacyl-CoA synthase</fullName>
        <ecNumber evidence="6">2.3.1.-</ecNumber>
    </recommendedName>
</protein>
<dbReference type="Gramene" id="Psat01G0346200-T1">
    <property type="protein sequence ID" value="KAI5445217.1"/>
    <property type="gene ID" value="KIW84_013462"/>
</dbReference>
<keyword evidence="4 6" id="KW-0012">Acyltransferase</keyword>
<evidence type="ECO:0000256" key="6">
    <source>
        <dbReference type="PIRNR" id="PIRNR036417"/>
    </source>
</evidence>
<dbReference type="CDD" id="cd00831">
    <property type="entry name" value="CHS_like"/>
    <property type="match status" value="1"/>
</dbReference>
<comment type="similarity">
    <text evidence="2 6">Belongs to the thiolase-like superfamily. Chalcone/stilbene synthases family.</text>
</comment>
<dbReference type="AlphaFoldDB" id="A0A9D5GY53"/>
<proteinExistence type="inferred from homology"/>
<dbReference type="PIRSF" id="PIRSF036417">
    <property type="entry name" value="3-ktacl-CoA_syn"/>
    <property type="match status" value="1"/>
</dbReference>
<reference evidence="10 11" key="1">
    <citation type="journal article" date="2022" name="Nat. Genet.">
        <title>Improved pea reference genome and pan-genome highlight genomic features and evolutionary characteristics.</title>
        <authorList>
            <person name="Yang T."/>
            <person name="Liu R."/>
            <person name="Luo Y."/>
            <person name="Hu S."/>
            <person name="Wang D."/>
            <person name="Wang C."/>
            <person name="Pandey M.K."/>
            <person name="Ge S."/>
            <person name="Xu Q."/>
            <person name="Li N."/>
            <person name="Li G."/>
            <person name="Huang Y."/>
            <person name="Saxena R.K."/>
            <person name="Ji Y."/>
            <person name="Li M."/>
            <person name="Yan X."/>
            <person name="He Y."/>
            <person name="Liu Y."/>
            <person name="Wang X."/>
            <person name="Xiang C."/>
            <person name="Varshney R.K."/>
            <person name="Ding H."/>
            <person name="Gao S."/>
            <person name="Zong X."/>
        </authorList>
    </citation>
    <scope>NUCLEOTIDE SEQUENCE [LARGE SCALE GENOMIC DNA]</scope>
    <source>
        <strain evidence="10 11">cv. Zhongwan 6</strain>
    </source>
</reference>